<feature type="transmembrane region" description="Helical" evidence="13">
    <location>
        <begin position="279"/>
        <end position="298"/>
    </location>
</feature>
<keyword evidence="12" id="KW-0479">Metal-binding</keyword>
<dbReference type="EMBL" id="SNRX01000001">
    <property type="protein sequence ID" value="KAA6303648.1"/>
    <property type="molecule type" value="Genomic_DNA"/>
</dbReference>
<keyword evidence="8 12" id="KW-0630">Potassium</keyword>
<evidence type="ECO:0000256" key="11">
    <source>
        <dbReference type="ARBA" id="ARBA00023136"/>
    </source>
</evidence>
<accession>A0A5M8P5I5</accession>
<keyword evidence="9 13" id="KW-1133">Transmembrane helix</keyword>
<dbReference type="GO" id="GO:0015379">
    <property type="term" value="F:potassium:chloride symporter activity"/>
    <property type="evidence" value="ECO:0007669"/>
    <property type="project" value="InterPro"/>
</dbReference>
<keyword evidence="7 13" id="KW-0812">Transmembrane</keyword>
<dbReference type="InterPro" id="IPR004772">
    <property type="entry name" value="TrkH"/>
</dbReference>
<feature type="binding site" evidence="12">
    <location>
        <position position="116"/>
    </location>
    <ligand>
        <name>K(+)</name>
        <dbReference type="ChEBI" id="CHEBI:29103"/>
    </ligand>
</feature>
<feature type="transmembrane region" description="Helical" evidence="13">
    <location>
        <begin position="188"/>
        <end position="204"/>
    </location>
</feature>
<dbReference type="PIRSF" id="PIRSF006247">
    <property type="entry name" value="TrkH"/>
    <property type="match status" value="1"/>
</dbReference>
<dbReference type="PANTHER" id="PTHR32024">
    <property type="entry name" value="TRK SYSTEM POTASSIUM UPTAKE PROTEIN TRKG-RELATED"/>
    <property type="match status" value="1"/>
</dbReference>
<sequence>MNIINWKFVLKVVGFIIIIESLFLFLSSAVADYYQGTDSLPLLYSAIITLIAGCVFVLVSGIRKKIHIIGRKESYLSVTLSWILFALFGALPFYISREIPAFSNAFFESMSGITTTGASILNDVDSLSKGLLFWRSLLQWLGGMGIIVFSLALLPLLGGEAAQLFDAESSGLTHDKFRPRVTQMAKRLWAMYMVFTFCVILLLWLGPMDWFDAICHGFTTISTGGFSTKQASIFHWNSMYVEGILCLFMIIGAINFPLLYVLFTKGNVKQFFKDEELRWFLFIILFASLLVGSGLFLHKHYDGLTAFRQSFFQVIAIITTTGFCSADFWVWGPFYWIVFLFLMMVCGCAGSTSGGLKTVRAVVLAKNTIHEFERLAHPRAIIPVRLNRTALSFGVVQRLLAFAFLYISIIFVSWGILTFVGVPFIDALGASVSAISNVGPGFGSLGPTGSFEAIPEFAKWYLSFLMVVGRLEVFTILILFTPGFWKK</sequence>
<feature type="binding site" evidence="12">
    <location>
        <position position="321"/>
    </location>
    <ligand>
        <name>K(+)</name>
        <dbReference type="ChEBI" id="CHEBI:29103"/>
    </ligand>
</feature>
<evidence type="ECO:0000256" key="5">
    <source>
        <dbReference type="ARBA" id="ARBA00022519"/>
    </source>
</evidence>
<keyword evidence="5" id="KW-0997">Cell inner membrane</keyword>
<feature type="transmembrane region" description="Helical" evidence="13">
    <location>
        <begin position="335"/>
        <end position="356"/>
    </location>
</feature>
<dbReference type="GO" id="GO:0005886">
    <property type="term" value="C:plasma membrane"/>
    <property type="evidence" value="ECO:0007669"/>
    <property type="project" value="UniProtKB-SubCell"/>
</dbReference>
<keyword evidence="4" id="KW-1003">Cell membrane</keyword>
<reference evidence="14 15" key="1">
    <citation type="submission" date="2019-03" db="EMBL/GenBank/DDBJ databases">
        <title>Single cell metagenomics reveals metabolic interactions within the superorganism composed of flagellate Streblomastix strix and complex community of Bacteroidetes bacteria on its surface.</title>
        <authorList>
            <person name="Treitli S.C."/>
            <person name="Kolisko M."/>
            <person name="Husnik F."/>
            <person name="Keeling P."/>
            <person name="Hampl V."/>
        </authorList>
    </citation>
    <scope>NUCLEOTIDE SEQUENCE [LARGE SCALE GENOMIC DNA]</scope>
    <source>
        <strain evidence="14">St1</strain>
    </source>
</reference>
<feature type="binding site" evidence="12">
    <location>
        <position position="438"/>
    </location>
    <ligand>
        <name>K(+)</name>
        <dbReference type="ChEBI" id="CHEBI:29103"/>
    </ligand>
</feature>
<comment type="subcellular location">
    <subcellularLocation>
        <location evidence="1">Cell inner membrane</location>
        <topology evidence="1">Multi-pass membrane protein</topology>
    </subcellularLocation>
</comment>
<evidence type="ECO:0000256" key="8">
    <source>
        <dbReference type="ARBA" id="ARBA00022958"/>
    </source>
</evidence>
<evidence type="ECO:0000256" key="2">
    <source>
        <dbReference type="ARBA" id="ARBA00009137"/>
    </source>
</evidence>
<dbReference type="Pfam" id="PF02386">
    <property type="entry name" value="TrkH"/>
    <property type="match status" value="1"/>
</dbReference>
<dbReference type="InterPro" id="IPR003445">
    <property type="entry name" value="Cat_transpt"/>
</dbReference>
<feature type="binding site" evidence="12">
    <location>
        <position position="320"/>
    </location>
    <ligand>
        <name>K(+)</name>
        <dbReference type="ChEBI" id="CHEBI:29103"/>
    </ligand>
</feature>
<proteinExistence type="inferred from homology"/>
<feature type="transmembrane region" description="Helical" evidence="13">
    <location>
        <begin position="137"/>
        <end position="157"/>
    </location>
</feature>
<evidence type="ECO:0000256" key="9">
    <source>
        <dbReference type="ARBA" id="ARBA00022989"/>
    </source>
</evidence>
<feature type="transmembrane region" description="Helical" evidence="13">
    <location>
        <begin position="12"/>
        <end position="30"/>
    </location>
</feature>
<evidence type="ECO:0000256" key="7">
    <source>
        <dbReference type="ARBA" id="ARBA00022692"/>
    </source>
</evidence>
<dbReference type="AlphaFoldDB" id="A0A5M8P5I5"/>
<dbReference type="Proteomes" id="UP000324575">
    <property type="component" value="Unassembled WGS sequence"/>
</dbReference>
<feature type="transmembrane region" description="Helical" evidence="13">
    <location>
        <begin position="42"/>
        <end position="62"/>
    </location>
</feature>
<protein>
    <submittedName>
        <fullName evidence="14">Trk system potassium uptake protein TrkG</fullName>
    </submittedName>
</protein>
<keyword evidence="6" id="KW-0633">Potassium transport</keyword>
<evidence type="ECO:0000256" key="3">
    <source>
        <dbReference type="ARBA" id="ARBA00022448"/>
    </source>
</evidence>
<keyword evidence="10" id="KW-0406">Ion transport</keyword>
<comment type="similarity">
    <text evidence="2">Belongs to the TrkH potassium transport family.</text>
</comment>
<feature type="transmembrane region" description="Helical" evidence="13">
    <location>
        <begin position="240"/>
        <end position="263"/>
    </location>
</feature>
<evidence type="ECO:0000256" key="13">
    <source>
        <dbReference type="SAM" id="Phobius"/>
    </source>
</evidence>
<feature type="binding site" evidence="12">
    <location>
        <position position="437"/>
    </location>
    <ligand>
        <name>K(+)</name>
        <dbReference type="ChEBI" id="CHEBI:29103"/>
    </ligand>
</feature>
<feature type="transmembrane region" description="Helical" evidence="13">
    <location>
        <begin position="74"/>
        <end position="95"/>
    </location>
</feature>
<name>A0A5M8P5I5_9BACT</name>
<keyword evidence="11 13" id="KW-0472">Membrane</keyword>
<evidence type="ECO:0000313" key="14">
    <source>
        <dbReference type="EMBL" id="KAA6303648.1"/>
    </source>
</evidence>
<dbReference type="PANTHER" id="PTHR32024:SF2">
    <property type="entry name" value="TRK SYSTEM POTASSIUM UPTAKE PROTEIN TRKG-RELATED"/>
    <property type="match status" value="1"/>
</dbReference>
<evidence type="ECO:0000256" key="1">
    <source>
        <dbReference type="ARBA" id="ARBA00004429"/>
    </source>
</evidence>
<evidence type="ECO:0000256" key="6">
    <source>
        <dbReference type="ARBA" id="ARBA00022538"/>
    </source>
</evidence>
<evidence type="ECO:0000256" key="4">
    <source>
        <dbReference type="ARBA" id="ARBA00022475"/>
    </source>
</evidence>
<evidence type="ECO:0000256" key="12">
    <source>
        <dbReference type="PIRSR" id="PIRSR006247-1"/>
    </source>
</evidence>
<feature type="transmembrane region" description="Helical" evidence="13">
    <location>
        <begin position="460"/>
        <end position="485"/>
    </location>
</feature>
<evidence type="ECO:0000313" key="15">
    <source>
        <dbReference type="Proteomes" id="UP000324575"/>
    </source>
</evidence>
<comment type="caution">
    <text evidence="14">The sequence shown here is derived from an EMBL/GenBank/DDBJ whole genome shotgun (WGS) entry which is preliminary data.</text>
</comment>
<organism evidence="14 15">
    <name type="scientific">Candidatus Ordinivivax streblomastigis</name>
    <dbReference type="NCBI Taxonomy" id="2540710"/>
    <lineage>
        <taxon>Bacteria</taxon>
        <taxon>Pseudomonadati</taxon>
        <taxon>Bacteroidota</taxon>
        <taxon>Bacteroidia</taxon>
        <taxon>Bacteroidales</taxon>
        <taxon>Candidatus Ordinivivax</taxon>
    </lineage>
</organism>
<feature type="binding site" evidence="12">
    <location>
        <position position="224"/>
    </location>
    <ligand>
        <name>K(+)</name>
        <dbReference type="ChEBI" id="CHEBI:29103"/>
    </ligand>
</feature>
<keyword evidence="3" id="KW-0813">Transport</keyword>
<gene>
    <name evidence="14" type="ORF">EZS26_000199</name>
</gene>
<dbReference type="GO" id="GO:0046872">
    <property type="term" value="F:metal ion binding"/>
    <property type="evidence" value="ECO:0007669"/>
    <property type="project" value="UniProtKB-KW"/>
</dbReference>
<feature type="transmembrane region" description="Helical" evidence="13">
    <location>
        <begin position="399"/>
        <end position="425"/>
    </location>
</feature>
<feature type="binding site" evidence="12">
    <location>
        <position position="115"/>
    </location>
    <ligand>
        <name>K(+)</name>
        <dbReference type="ChEBI" id="CHEBI:29103"/>
    </ligand>
</feature>
<evidence type="ECO:0000256" key="10">
    <source>
        <dbReference type="ARBA" id="ARBA00023065"/>
    </source>
</evidence>